<keyword evidence="3" id="KW-1185">Reference proteome</keyword>
<evidence type="ECO:0000313" key="3">
    <source>
        <dbReference type="Proteomes" id="UP001295794"/>
    </source>
</evidence>
<dbReference type="Proteomes" id="UP001295794">
    <property type="component" value="Unassembled WGS sequence"/>
</dbReference>
<organism evidence="2 3">
    <name type="scientific">Mycena citricolor</name>
    <dbReference type="NCBI Taxonomy" id="2018698"/>
    <lineage>
        <taxon>Eukaryota</taxon>
        <taxon>Fungi</taxon>
        <taxon>Dikarya</taxon>
        <taxon>Basidiomycota</taxon>
        <taxon>Agaricomycotina</taxon>
        <taxon>Agaricomycetes</taxon>
        <taxon>Agaricomycetidae</taxon>
        <taxon>Agaricales</taxon>
        <taxon>Marasmiineae</taxon>
        <taxon>Mycenaceae</taxon>
        <taxon>Mycena</taxon>
    </lineage>
</organism>
<comment type="caution">
    <text evidence="2">The sequence shown here is derived from an EMBL/GenBank/DDBJ whole genome shotgun (WGS) entry which is preliminary data.</text>
</comment>
<proteinExistence type="predicted"/>
<protein>
    <submittedName>
        <fullName evidence="2">Uncharacterized protein</fullName>
    </submittedName>
</protein>
<name>A0AAD2K8N6_9AGAR</name>
<feature type="region of interest" description="Disordered" evidence="1">
    <location>
        <begin position="41"/>
        <end position="60"/>
    </location>
</feature>
<evidence type="ECO:0000256" key="1">
    <source>
        <dbReference type="SAM" id="MobiDB-lite"/>
    </source>
</evidence>
<dbReference type="EMBL" id="CAVNYO010000468">
    <property type="protein sequence ID" value="CAK5283541.1"/>
    <property type="molecule type" value="Genomic_DNA"/>
</dbReference>
<gene>
    <name evidence="2" type="ORF">MYCIT1_LOCUS36140</name>
</gene>
<accession>A0AAD2K8N6</accession>
<sequence>MLLSKEDSGCLITAHTAFIEQEDYSIPNFVGVIELHTTLGSEEHAKRQTPTTPPPGVMTEPKTRFRVLDASKKAKKAADLNGTLNSCKLLLKHLAIQAQRILHIEGATKEVTTAITWFSPHGVPSDVLLRVPSRYPAGGEPRDGGGN</sequence>
<evidence type="ECO:0000313" key="2">
    <source>
        <dbReference type="EMBL" id="CAK5283541.1"/>
    </source>
</evidence>
<dbReference type="AlphaFoldDB" id="A0AAD2K8N6"/>
<reference evidence="2" key="1">
    <citation type="submission" date="2023-11" db="EMBL/GenBank/DDBJ databases">
        <authorList>
            <person name="De Vega J J."/>
            <person name="De Vega J J."/>
        </authorList>
    </citation>
    <scope>NUCLEOTIDE SEQUENCE</scope>
</reference>